<dbReference type="Proteomes" id="UP000011761">
    <property type="component" value="Unassembled WGS sequence"/>
</dbReference>
<evidence type="ECO:0000313" key="2">
    <source>
        <dbReference type="Proteomes" id="UP000011761"/>
    </source>
</evidence>
<sequence length="64" mass="7224">MAFNGLYPRGKHDEWLLFSKLAACNVWYDRSPRFTQGGRLDASFKRSTNTSTLFPRSQGAALPS</sequence>
<dbReference type="AlphaFoldDB" id="M2MR71"/>
<evidence type="ECO:0000313" key="1">
    <source>
        <dbReference type="EMBL" id="EMC99336.1"/>
    </source>
</evidence>
<proteinExistence type="predicted"/>
<dbReference type="GeneID" id="19113929"/>
<dbReference type="EMBL" id="KB445552">
    <property type="protein sequence ID" value="EMC99336.1"/>
    <property type="molecule type" value="Genomic_DNA"/>
</dbReference>
<protein>
    <submittedName>
        <fullName evidence="1">Uncharacterized protein</fullName>
    </submittedName>
</protein>
<accession>M2MR71</accession>
<gene>
    <name evidence="1" type="ORF">BAUCODRAFT_399606</name>
</gene>
<dbReference type="KEGG" id="bcom:BAUCODRAFT_399606"/>
<dbReference type="HOGENOM" id="CLU_2867318_0_0_1"/>
<dbReference type="RefSeq" id="XP_007674241.1">
    <property type="nucleotide sequence ID" value="XM_007676051.1"/>
</dbReference>
<reference evidence="1 2" key="1">
    <citation type="journal article" date="2012" name="PLoS Pathog.">
        <title>Diverse lifestyles and strategies of plant pathogenesis encoded in the genomes of eighteen Dothideomycetes fungi.</title>
        <authorList>
            <person name="Ohm R.A."/>
            <person name="Feau N."/>
            <person name="Henrissat B."/>
            <person name="Schoch C.L."/>
            <person name="Horwitz B.A."/>
            <person name="Barry K.W."/>
            <person name="Condon B.J."/>
            <person name="Copeland A.C."/>
            <person name="Dhillon B."/>
            <person name="Glaser F."/>
            <person name="Hesse C.N."/>
            <person name="Kosti I."/>
            <person name="LaButti K."/>
            <person name="Lindquist E.A."/>
            <person name="Lucas S."/>
            <person name="Salamov A.A."/>
            <person name="Bradshaw R.E."/>
            <person name="Ciuffetti L."/>
            <person name="Hamelin R.C."/>
            <person name="Kema G.H.J."/>
            <person name="Lawrence C."/>
            <person name="Scott J.A."/>
            <person name="Spatafora J.W."/>
            <person name="Turgeon B.G."/>
            <person name="de Wit P.J.G.M."/>
            <person name="Zhong S."/>
            <person name="Goodwin S.B."/>
            <person name="Grigoriev I.V."/>
        </authorList>
    </citation>
    <scope>NUCLEOTIDE SEQUENCE [LARGE SCALE GENOMIC DNA]</scope>
    <source>
        <strain evidence="1 2">UAMH 10762</strain>
    </source>
</reference>
<keyword evidence="2" id="KW-1185">Reference proteome</keyword>
<organism evidence="1 2">
    <name type="scientific">Baudoinia panamericana (strain UAMH 10762)</name>
    <name type="common">Angels' share fungus</name>
    <name type="synonym">Baudoinia compniacensis (strain UAMH 10762)</name>
    <dbReference type="NCBI Taxonomy" id="717646"/>
    <lineage>
        <taxon>Eukaryota</taxon>
        <taxon>Fungi</taxon>
        <taxon>Dikarya</taxon>
        <taxon>Ascomycota</taxon>
        <taxon>Pezizomycotina</taxon>
        <taxon>Dothideomycetes</taxon>
        <taxon>Dothideomycetidae</taxon>
        <taxon>Mycosphaerellales</taxon>
        <taxon>Teratosphaeriaceae</taxon>
        <taxon>Baudoinia</taxon>
    </lineage>
</organism>
<name>M2MR71_BAUPA</name>